<dbReference type="AlphaFoldDB" id="A0AA96WF99"/>
<dbReference type="InterPro" id="IPR012863">
    <property type="entry name" value="DUF1636"/>
</dbReference>
<dbReference type="InterPro" id="IPR036249">
    <property type="entry name" value="Thioredoxin-like_sf"/>
</dbReference>
<dbReference type="EMBL" id="CP053586">
    <property type="protein sequence ID" value="WNZ24323.1"/>
    <property type="molecule type" value="Genomic_DNA"/>
</dbReference>
<accession>A0AA96WF99</accession>
<evidence type="ECO:0000313" key="1">
    <source>
        <dbReference type="EMBL" id="WNZ24323.1"/>
    </source>
</evidence>
<reference evidence="1" key="1">
    <citation type="submission" date="2020-05" db="EMBL/GenBank/DDBJ databases">
        <authorList>
            <person name="Zhu T."/>
            <person name="Keshari N."/>
            <person name="Lu X."/>
        </authorList>
    </citation>
    <scope>NUCLEOTIDE SEQUENCE</scope>
    <source>
        <strain evidence="1">NK1-12</strain>
    </source>
</reference>
<gene>
    <name evidence="1" type="ORF">HJG54_16630</name>
</gene>
<dbReference type="CDD" id="cd02980">
    <property type="entry name" value="TRX_Fd_family"/>
    <property type="match status" value="1"/>
</dbReference>
<dbReference type="Pfam" id="PF07845">
    <property type="entry name" value="DUF1636"/>
    <property type="match status" value="1"/>
</dbReference>
<sequence>MTHHTLFVCTLCRFSGTNQPQPESHGAGLSGGEQLFNQITAAVNECDWRERIQIQPVRCMGVCSRSCVVAFVAAEKLTFIFSGLSPQQSIPELMQFGRQYTHHPTGNVPYGERPAAMKRGLVAVLPPVPPG</sequence>
<dbReference type="SUPFAM" id="SSF52833">
    <property type="entry name" value="Thioredoxin-like"/>
    <property type="match status" value="1"/>
</dbReference>
<name>A0AA96WF99_9CYAN</name>
<dbReference type="Gene3D" id="3.40.30.10">
    <property type="entry name" value="Glutaredoxin"/>
    <property type="match status" value="1"/>
</dbReference>
<protein>
    <submittedName>
        <fullName evidence="1">DUF1636 domain-containing protein</fullName>
    </submittedName>
</protein>
<dbReference type="RefSeq" id="WP_316430076.1">
    <property type="nucleotide sequence ID" value="NZ_CP053586.1"/>
</dbReference>
<proteinExistence type="predicted"/>
<organism evidence="1">
    <name type="scientific">Leptolyngbya sp. NK1-12</name>
    <dbReference type="NCBI Taxonomy" id="2547451"/>
    <lineage>
        <taxon>Bacteria</taxon>
        <taxon>Bacillati</taxon>
        <taxon>Cyanobacteriota</taxon>
        <taxon>Cyanophyceae</taxon>
        <taxon>Leptolyngbyales</taxon>
        <taxon>Leptolyngbyaceae</taxon>
        <taxon>Leptolyngbya group</taxon>
        <taxon>Leptolyngbya</taxon>
    </lineage>
</organism>